<dbReference type="Proteomes" id="UP000479710">
    <property type="component" value="Unassembled WGS sequence"/>
</dbReference>
<sequence>MATPSIITMPAILLGAATRPSPLLFSSAALASHSSRVSRRYSPSLPYRRPFKDSLYTLKRLMASITDIVVTSPHCLMVLTMCRNLSGTECKSFTTTTLSSTLVQRTRISFTVVVSFKAYSLIVSESPISRMQEEVAPLARVKTSHSSEVA</sequence>
<gene>
    <name evidence="1" type="ORF">E2562_010865</name>
</gene>
<evidence type="ECO:0000313" key="1">
    <source>
        <dbReference type="EMBL" id="KAF0888176.1"/>
    </source>
</evidence>
<name>A0A6G1BJT6_9ORYZ</name>
<keyword evidence="2" id="KW-1185">Reference proteome</keyword>
<reference evidence="1 2" key="1">
    <citation type="submission" date="2019-11" db="EMBL/GenBank/DDBJ databases">
        <title>Whole genome sequence of Oryza granulata.</title>
        <authorList>
            <person name="Li W."/>
        </authorList>
    </citation>
    <scope>NUCLEOTIDE SEQUENCE [LARGE SCALE GENOMIC DNA]</scope>
    <source>
        <strain evidence="2">cv. Menghai</strain>
        <tissue evidence="1">Leaf</tissue>
    </source>
</reference>
<organism evidence="1 2">
    <name type="scientific">Oryza meyeriana var. granulata</name>
    <dbReference type="NCBI Taxonomy" id="110450"/>
    <lineage>
        <taxon>Eukaryota</taxon>
        <taxon>Viridiplantae</taxon>
        <taxon>Streptophyta</taxon>
        <taxon>Embryophyta</taxon>
        <taxon>Tracheophyta</taxon>
        <taxon>Spermatophyta</taxon>
        <taxon>Magnoliopsida</taxon>
        <taxon>Liliopsida</taxon>
        <taxon>Poales</taxon>
        <taxon>Poaceae</taxon>
        <taxon>BOP clade</taxon>
        <taxon>Oryzoideae</taxon>
        <taxon>Oryzeae</taxon>
        <taxon>Oryzinae</taxon>
        <taxon>Oryza</taxon>
        <taxon>Oryza meyeriana</taxon>
    </lineage>
</organism>
<accession>A0A6G1BJT6</accession>
<evidence type="ECO:0000313" key="2">
    <source>
        <dbReference type="Proteomes" id="UP000479710"/>
    </source>
</evidence>
<dbReference type="AlphaFoldDB" id="A0A6G1BJT6"/>
<dbReference type="EMBL" id="SPHZ02000012">
    <property type="protein sequence ID" value="KAF0888176.1"/>
    <property type="molecule type" value="Genomic_DNA"/>
</dbReference>
<proteinExistence type="predicted"/>
<comment type="caution">
    <text evidence="1">The sequence shown here is derived from an EMBL/GenBank/DDBJ whole genome shotgun (WGS) entry which is preliminary data.</text>
</comment>
<dbReference type="OrthoDB" id="10615710at2759"/>
<protein>
    <submittedName>
        <fullName evidence="1">Uncharacterized protein</fullName>
    </submittedName>
</protein>